<dbReference type="Proteomes" id="UP000184048">
    <property type="component" value="Unassembled WGS sequence"/>
</dbReference>
<evidence type="ECO:0000313" key="1">
    <source>
        <dbReference type="EMBL" id="SHE56751.1"/>
    </source>
</evidence>
<sequence length="244" mass="28753">MGSIKWHIGCSGFHYKEWKEEFYPAGLAQSKWFNHYTQHFNTLELNVTFYRFPTLKSLQVWNEKSPDGFSFSSKVPRSITHYKKFIDTERMMDDFYCLLKEGLGNKLGCVLTQLPPQFKYSEEGLERILKQLNPGFNNVIEFRNESWWRKDVMDILTEHQVSFCGVSFPKIIYDDAIINRPLAYYRFHGVPRLFYSEYEASFIEKIYQQLSSNTTVTEAFIYFNNTASTAALHNARQFKKLAGE</sequence>
<gene>
    <name evidence="1" type="ORF">SAMN02745131_00676</name>
</gene>
<dbReference type="InterPro" id="IPR036520">
    <property type="entry name" value="UPF0759_sf"/>
</dbReference>
<dbReference type="STRING" id="1121884.SAMN02745131_00676"/>
<accession>A0A1M4UIZ8</accession>
<reference evidence="1 2" key="1">
    <citation type="submission" date="2016-11" db="EMBL/GenBank/DDBJ databases">
        <authorList>
            <person name="Jaros S."/>
            <person name="Januszkiewicz K."/>
            <person name="Wedrychowicz H."/>
        </authorList>
    </citation>
    <scope>NUCLEOTIDE SEQUENCE [LARGE SCALE GENOMIC DNA]</scope>
    <source>
        <strain evidence="1 2">DSM 18119</strain>
    </source>
</reference>
<dbReference type="PANTHER" id="PTHR30348">
    <property type="entry name" value="UNCHARACTERIZED PROTEIN YECE"/>
    <property type="match status" value="1"/>
</dbReference>
<keyword evidence="2" id="KW-1185">Reference proteome</keyword>
<dbReference type="SUPFAM" id="SSF117396">
    <property type="entry name" value="TM1631-like"/>
    <property type="match status" value="1"/>
</dbReference>
<dbReference type="InterPro" id="IPR002763">
    <property type="entry name" value="DUF72"/>
</dbReference>
<dbReference type="OrthoDB" id="9780310at2"/>
<protein>
    <submittedName>
        <fullName evidence="1">Uncharacterized conserved protein YecE, DUF72 family</fullName>
    </submittedName>
</protein>
<dbReference type="Gene3D" id="3.20.20.410">
    <property type="entry name" value="Protein of unknown function UPF0759"/>
    <property type="match status" value="1"/>
</dbReference>
<evidence type="ECO:0000313" key="2">
    <source>
        <dbReference type="Proteomes" id="UP000184048"/>
    </source>
</evidence>
<dbReference type="RefSeq" id="WP_072833823.1">
    <property type="nucleotide sequence ID" value="NZ_FQUU01000002.1"/>
</dbReference>
<proteinExistence type="predicted"/>
<dbReference type="PANTHER" id="PTHR30348:SF4">
    <property type="entry name" value="DUF72 DOMAIN-CONTAINING PROTEIN"/>
    <property type="match status" value="1"/>
</dbReference>
<name>A0A1M4UIZ8_9BACT</name>
<organism evidence="1 2">
    <name type="scientific">Flavisolibacter ginsengisoli DSM 18119</name>
    <dbReference type="NCBI Taxonomy" id="1121884"/>
    <lineage>
        <taxon>Bacteria</taxon>
        <taxon>Pseudomonadati</taxon>
        <taxon>Bacteroidota</taxon>
        <taxon>Chitinophagia</taxon>
        <taxon>Chitinophagales</taxon>
        <taxon>Chitinophagaceae</taxon>
        <taxon>Flavisolibacter</taxon>
    </lineage>
</organism>
<dbReference type="Pfam" id="PF01904">
    <property type="entry name" value="DUF72"/>
    <property type="match status" value="1"/>
</dbReference>
<dbReference type="AlphaFoldDB" id="A0A1M4UIZ8"/>
<dbReference type="EMBL" id="FQUU01000002">
    <property type="protein sequence ID" value="SHE56751.1"/>
    <property type="molecule type" value="Genomic_DNA"/>
</dbReference>